<organism evidence="1 2">
    <name type="scientific">Corynebacterium singulare</name>
    <dbReference type="NCBI Taxonomy" id="161899"/>
    <lineage>
        <taxon>Bacteria</taxon>
        <taxon>Bacillati</taxon>
        <taxon>Actinomycetota</taxon>
        <taxon>Actinomycetes</taxon>
        <taxon>Mycobacteriales</taxon>
        <taxon>Corynebacteriaceae</taxon>
        <taxon>Corynebacterium</taxon>
    </lineage>
</organism>
<dbReference type="OrthoDB" id="4415055at2"/>
<reference evidence="1 2" key="1">
    <citation type="journal article" date="2015" name="Genome Announc.">
        <title>Complete Genome Sequence and Annotation of Corynebacterium singulare DSM 44357, Isolated from a Human Semen Specimen.</title>
        <authorList>
            <person name="Merten M."/>
            <person name="Brinkrolf K."/>
            <person name="Albersmeier A."/>
            <person name="Kutter Y."/>
            <person name="Ruckert C."/>
            <person name="Tauch A."/>
        </authorList>
    </citation>
    <scope>NUCLEOTIDE SEQUENCE [LARGE SCALE GENOMIC DNA]</scope>
    <source>
        <strain evidence="1">IBS B52218</strain>
    </source>
</reference>
<dbReference type="KEGG" id="csx:CSING_02215"/>
<proteinExistence type="predicted"/>
<dbReference type="STRING" id="161899.CSING_02215"/>
<name>A0A0B6ENA7_9CORY</name>
<evidence type="ECO:0000313" key="1">
    <source>
        <dbReference type="EMBL" id="AJI77997.1"/>
    </source>
</evidence>
<dbReference type="HOGENOM" id="CLU_090942_0_0_11"/>
<evidence type="ECO:0000313" key="2">
    <source>
        <dbReference type="Proteomes" id="UP000031890"/>
    </source>
</evidence>
<dbReference type="AlphaFoldDB" id="A0A0B6ENA7"/>
<protein>
    <submittedName>
        <fullName evidence="1">Uncharacterized protein</fullName>
    </submittedName>
</protein>
<gene>
    <name evidence="1" type="ORF">CSING_02215</name>
</gene>
<dbReference type="RefSeq" id="WP_042529277.1">
    <property type="nucleotide sequence ID" value="NZ_CP010827.1"/>
</dbReference>
<dbReference type="Proteomes" id="UP000031890">
    <property type="component" value="Chromosome"/>
</dbReference>
<accession>A0A0B6ENA7</accession>
<dbReference type="EMBL" id="CP010827">
    <property type="protein sequence ID" value="AJI77997.1"/>
    <property type="molecule type" value="Genomic_DNA"/>
</dbReference>
<sequence>MFDPTRIDRTLGALRSAWEGQPDLPLGTLFGMLAAEGYGWGVSDDELTARLEAMAQVHPPLIPLSDASLVTHGLWLAVTDSHRVTLVATQGSSQVVVRPVTKEGERGQPVAWKVSALRPVGPGRPLVLSDSEGFEHRYGVVESVTRLREDNRSLSGLTRRSVGDRVWFIRTAEETIILDHGLHVTERKNRELVRTDFSWHRIDECAVGVPLTVDLSRGTQHSFGEVVEVTLVESEPWCPR</sequence>